<protein>
    <submittedName>
        <fullName evidence="3">Uncharacterized protein</fullName>
    </submittedName>
</protein>
<keyword evidence="2" id="KW-0812">Transmembrane</keyword>
<gene>
    <name evidence="3" type="ORF">MSAN_00198800</name>
</gene>
<feature type="transmembrane region" description="Helical" evidence="2">
    <location>
        <begin position="44"/>
        <end position="62"/>
    </location>
</feature>
<name>A0A8H7DMG2_9AGAR</name>
<evidence type="ECO:0000313" key="3">
    <source>
        <dbReference type="EMBL" id="KAF7377758.1"/>
    </source>
</evidence>
<comment type="caution">
    <text evidence="3">The sequence shown here is derived from an EMBL/GenBank/DDBJ whole genome shotgun (WGS) entry which is preliminary data.</text>
</comment>
<feature type="region of interest" description="Disordered" evidence="1">
    <location>
        <begin position="458"/>
        <end position="480"/>
    </location>
</feature>
<feature type="compositionally biased region" description="Low complexity" evidence="1">
    <location>
        <begin position="458"/>
        <end position="470"/>
    </location>
</feature>
<dbReference type="OrthoDB" id="3021138at2759"/>
<evidence type="ECO:0000256" key="2">
    <source>
        <dbReference type="SAM" id="Phobius"/>
    </source>
</evidence>
<evidence type="ECO:0000256" key="1">
    <source>
        <dbReference type="SAM" id="MobiDB-lite"/>
    </source>
</evidence>
<dbReference type="AlphaFoldDB" id="A0A8H7DMG2"/>
<reference evidence="3" key="1">
    <citation type="submission" date="2020-05" db="EMBL/GenBank/DDBJ databases">
        <title>Mycena genomes resolve the evolution of fungal bioluminescence.</title>
        <authorList>
            <person name="Tsai I.J."/>
        </authorList>
    </citation>
    <scope>NUCLEOTIDE SEQUENCE</scope>
    <source>
        <strain evidence="3">160909Yilan</strain>
    </source>
</reference>
<dbReference type="EMBL" id="JACAZH010000001">
    <property type="protein sequence ID" value="KAF7377758.1"/>
    <property type="molecule type" value="Genomic_DNA"/>
</dbReference>
<accession>A0A8H7DMG2</accession>
<sequence>MASPAFGVVAFMVLLSQMFVVHILCDLWPSSIHVADPNLSEGTQYVFESIASAVLFAIWLLDPALGSQIIKYFATGTALFLAPAWVPPCLDRLHAVISGARLPPIYVEANAFWNGLFKRVSKQIAPRAAQAWFLLDLQPTSPIVPLAEAVVLPALASLAAEASMSYMFRLFCLSVRGLRTGSKSRAFRWIEDVLFSVVDVVFWRIPCVVHSLFHQLLSRIRPLGSALQTQLRCILGKATSWTSQQLSQAKRRLLQALCSPFFAVGTLARDLARNVHEPGSVYIDPRLEAICFYTAFFFTCFLFSGYVHVVHLGYPLYASIPLSAGWAGVLLLYSAVAEYFAPPPNLESGPFVDVSEIEIPPHPANAAPVQPCEATATPLDFSAILVSELDIPPRPANPAPRSPPRVFRQPSLHRLPSEEESTTDWTFVSRRSQTDVPLDLHRALSPIIEVSSVASNSSVAASSPSSSATPSPSPSPKHTAAIKTPLATPQLPSSLLSTSPIRPNPIPVPDVQRVCKARAERDMAEFRSFSLALENRAVVRPRPGGNGDLQSNGAVGNDVHANTNLMAKTGAEMREERGGGGALSRAIGWRSQAGAKLPCHPKCDAFYCVEENGASLI</sequence>
<feature type="compositionally biased region" description="Pro residues" evidence="1">
    <location>
        <begin position="392"/>
        <end position="403"/>
    </location>
</feature>
<proteinExistence type="predicted"/>
<dbReference type="Proteomes" id="UP000623467">
    <property type="component" value="Unassembled WGS sequence"/>
</dbReference>
<keyword evidence="2" id="KW-1133">Transmembrane helix</keyword>
<keyword evidence="4" id="KW-1185">Reference proteome</keyword>
<feature type="transmembrane region" description="Helical" evidence="2">
    <location>
        <begin position="5"/>
        <end position="24"/>
    </location>
</feature>
<organism evidence="3 4">
    <name type="scientific">Mycena sanguinolenta</name>
    <dbReference type="NCBI Taxonomy" id="230812"/>
    <lineage>
        <taxon>Eukaryota</taxon>
        <taxon>Fungi</taxon>
        <taxon>Dikarya</taxon>
        <taxon>Basidiomycota</taxon>
        <taxon>Agaricomycotina</taxon>
        <taxon>Agaricomycetes</taxon>
        <taxon>Agaricomycetidae</taxon>
        <taxon>Agaricales</taxon>
        <taxon>Marasmiineae</taxon>
        <taxon>Mycenaceae</taxon>
        <taxon>Mycena</taxon>
    </lineage>
</organism>
<feature type="region of interest" description="Disordered" evidence="1">
    <location>
        <begin position="392"/>
        <end position="426"/>
    </location>
</feature>
<evidence type="ECO:0000313" key="4">
    <source>
        <dbReference type="Proteomes" id="UP000623467"/>
    </source>
</evidence>
<keyword evidence="2" id="KW-0472">Membrane</keyword>
<feature type="transmembrane region" description="Helical" evidence="2">
    <location>
        <begin position="290"/>
        <end position="310"/>
    </location>
</feature>